<dbReference type="EC" id="2.6.1.7" evidence="7"/>
<dbReference type="InterPro" id="IPR015421">
    <property type="entry name" value="PyrdxlP-dep_Trfase_major"/>
</dbReference>
<sequence length="475" mass="53028">MLKLFGKTKFNGGFTPLNTLCSAAKNRIYLRSNILPLASQVKSTSTQAGSTDKTSIKPATRVGKAELDVWTMFNMAATEFEAVNLGQGFMNFPARDFVKEAARSAILDDACNQYAPPRGRPRLRNALAKAYGGLFERSLHADSEILVTAGGNEGLLSIFMAYLDPGSEVILMEPAFDQYMPNITMAGAIPVFVPLKPREGVDPTTSNISSKDWVLDIEELKSKITSRTKIIVLNTPHNPIGKVFSRGELEALGKVAEEHNLLIVSDEVYDRLVFDDQEHIPIATIPGLWERTLTVASAGKAFGVTGWRVGWVIGPEKLVSPALATHTRIVFCVSSPMQEGIASAFEQAETNEFFDQQREDYINRRNKLTSAFDAVNLPYTIPQGSYFLLVNAERLLKKIPDDYPFPEHITARGKNYELCYFFTREIGVSCIPPTEFYCEEDRHLAENYVRFAFCKTDDILDEAAKRLLKVNKWLN</sequence>
<evidence type="ECO:0000256" key="5">
    <source>
        <dbReference type="ARBA" id="ARBA00022898"/>
    </source>
</evidence>
<dbReference type="EMBL" id="JASJQH010000213">
    <property type="protein sequence ID" value="KAK9765887.1"/>
    <property type="molecule type" value="Genomic_DNA"/>
</dbReference>
<keyword evidence="8" id="KW-1185">Reference proteome</keyword>
<evidence type="ECO:0000259" key="6">
    <source>
        <dbReference type="Pfam" id="PF00155"/>
    </source>
</evidence>
<keyword evidence="4 7" id="KW-0808">Transferase</keyword>
<reference evidence="7 8" key="1">
    <citation type="submission" date="2023-04" db="EMBL/GenBank/DDBJ databases">
        <title>Genome of Basidiobolus ranarum AG-B5.</title>
        <authorList>
            <person name="Stajich J.E."/>
            <person name="Carter-House D."/>
            <person name="Gryganskyi A."/>
        </authorList>
    </citation>
    <scope>NUCLEOTIDE SEQUENCE [LARGE SCALE GENOMIC DNA]</scope>
    <source>
        <strain evidence="7 8">AG-B5</strain>
    </source>
</reference>
<dbReference type="PANTHER" id="PTHR43807">
    <property type="entry name" value="FI04487P"/>
    <property type="match status" value="1"/>
</dbReference>
<evidence type="ECO:0000256" key="3">
    <source>
        <dbReference type="ARBA" id="ARBA00022576"/>
    </source>
</evidence>
<evidence type="ECO:0000256" key="4">
    <source>
        <dbReference type="ARBA" id="ARBA00022679"/>
    </source>
</evidence>
<proteinExistence type="inferred from homology"/>
<dbReference type="SUPFAM" id="SSF53383">
    <property type="entry name" value="PLP-dependent transferases"/>
    <property type="match status" value="1"/>
</dbReference>
<feature type="domain" description="Aminotransferase class I/classII large" evidence="6">
    <location>
        <begin position="83"/>
        <end position="467"/>
    </location>
</feature>
<dbReference type="Gene3D" id="3.40.640.10">
    <property type="entry name" value="Type I PLP-dependent aspartate aminotransferase-like (Major domain)"/>
    <property type="match status" value="1"/>
</dbReference>
<name>A0ABR2WWP4_9FUNG</name>
<dbReference type="InterPro" id="IPR004838">
    <property type="entry name" value="NHTrfase_class1_PyrdxlP-BS"/>
</dbReference>
<evidence type="ECO:0000256" key="1">
    <source>
        <dbReference type="ARBA" id="ARBA00001933"/>
    </source>
</evidence>
<comment type="caution">
    <text evidence="7">The sequence shown here is derived from an EMBL/GenBank/DDBJ whole genome shotgun (WGS) entry which is preliminary data.</text>
</comment>
<evidence type="ECO:0000313" key="8">
    <source>
        <dbReference type="Proteomes" id="UP001479436"/>
    </source>
</evidence>
<evidence type="ECO:0000313" key="7">
    <source>
        <dbReference type="EMBL" id="KAK9765887.1"/>
    </source>
</evidence>
<dbReference type="CDD" id="cd00609">
    <property type="entry name" value="AAT_like"/>
    <property type="match status" value="1"/>
</dbReference>
<accession>A0ABR2WWP4</accession>
<comment type="cofactor">
    <cofactor evidence="1">
        <name>pyridoxal 5'-phosphate</name>
        <dbReference type="ChEBI" id="CHEBI:597326"/>
    </cofactor>
</comment>
<gene>
    <name evidence="7" type="primary">BNA3_2</name>
    <name evidence="7" type="ORF">K7432_005412</name>
</gene>
<dbReference type="InterPro" id="IPR015424">
    <property type="entry name" value="PyrdxlP-dep_Trfase"/>
</dbReference>
<dbReference type="PANTHER" id="PTHR43807:SF20">
    <property type="entry name" value="FI04487P"/>
    <property type="match status" value="1"/>
</dbReference>
<keyword evidence="3 7" id="KW-0032">Aminotransferase</keyword>
<dbReference type="GO" id="GO:0016212">
    <property type="term" value="F:kynurenine-oxoglutarate transaminase activity"/>
    <property type="evidence" value="ECO:0007669"/>
    <property type="project" value="UniProtKB-EC"/>
</dbReference>
<comment type="similarity">
    <text evidence="2">Belongs to the class-I pyridoxal-phosphate-dependent aminotransferase family.</text>
</comment>
<keyword evidence="5" id="KW-0663">Pyridoxal phosphate</keyword>
<dbReference type="PROSITE" id="PS00105">
    <property type="entry name" value="AA_TRANSFER_CLASS_1"/>
    <property type="match status" value="1"/>
</dbReference>
<organism evidence="7 8">
    <name type="scientific">Basidiobolus ranarum</name>
    <dbReference type="NCBI Taxonomy" id="34480"/>
    <lineage>
        <taxon>Eukaryota</taxon>
        <taxon>Fungi</taxon>
        <taxon>Fungi incertae sedis</taxon>
        <taxon>Zoopagomycota</taxon>
        <taxon>Entomophthoromycotina</taxon>
        <taxon>Basidiobolomycetes</taxon>
        <taxon>Basidiobolales</taxon>
        <taxon>Basidiobolaceae</taxon>
        <taxon>Basidiobolus</taxon>
    </lineage>
</organism>
<protein>
    <submittedName>
        <fullName evidence="7">Arylformamidase</fullName>
        <ecNumber evidence="7">2.6.1.7</ecNumber>
    </submittedName>
</protein>
<dbReference type="Pfam" id="PF00155">
    <property type="entry name" value="Aminotran_1_2"/>
    <property type="match status" value="1"/>
</dbReference>
<dbReference type="InterPro" id="IPR004839">
    <property type="entry name" value="Aminotransferase_I/II_large"/>
</dbReference>
<dbReference type="InterPro" id="IPR051326">
    <property type="entry name" value="Kynurenine-oxoglutarate_AT"/>
</dbReference>
<dbReference type="Gene3D" id="3.90.1150.10">
    <property type="entry name" value="Aspartate Aminotransferase, domain 1"/>
    <property type="match status" value="1"/>
</dbReference>
<dbReference type="InterPro" id="IPR015422">
    <property type="entry name" value="PyrdxlP-dep_Trfase_small"/>
</dbReference>
<dbReference type="Proteomes" id="UP001479436">
    <property type="component" value="Unassembled WGS sequence"/>
</dbReference>
<evidence type="ECO:0000256" key="2">
    <source>
        <dbReference type="ARBA" id="ARBA00007441"/>
    </source>
</evidence>